<dbReference type="Pfam" id="PF17994">
    <property type="entry name" value="Glft2_N"/>
    <property type="match status" value="1"/>
</dbReference>
<gene>
    <name evidence="2" type="ORF">ESZ91_02290</name>
</gene>
<feature type="domain" description="Galactofuranosyltransferase GlfT2 N-terminal" evidence="1">
    <location>
        <begin position="28"/>
        <end position="134"/>
    </location>
</feature>
<keyword evidence="3" id="KW-1185">Reference proteome</keyword>
<comment type="caution">
    <text evidence="2">The sequence shown here is derived from an EMBL/GenBank/DDBJ whole genome shotgun (WGS) entry which is preliminary data.</text>
</comment>
<dbReference type="OrthoDB" id="3225550at2"/>
<proteinExistence type="predicted"/>
<evidence type="ECO:0000259" key="1">
    <source>
        <dbReference type="Pfam" id="PF17994"/>
    </source>
</evidence>
<accession>A0A4Q2KCJ9</accession>
<name>A0A4Q2KCJ9_9FIRM</name>
<evidence type="ECO:0000313" key="2">
    <source>
        <dbReference type="EMBL" id="RXZ61232.1"/>
    </source>
</evidence>
<dbReference type="RefSeq" id="WP_129223713.1">
    <property type="nucleotide sequence ID" value="NZ_SDOZ01000002.1"/>
</dbReference>
<dbReference type="Proteomes" id="UP000291269">
    <property type="component" value="Unassembled WGS sequence"/>
</dbReference>
<sequence>MKLFNLLFGCELEGTEKLFYQGGAAYDAERKSLRFQAGETASFETYFNLFSYAKYRKYCGIQNADVRFEGTGSFLAEFFCRTQSGNTLPLQTVKFTDSYTVRLDISELPDKGYLYFTLTAESEAELTGGSYLADTNNDNPVKIGLVICTYKRETFVKNNLKRLLAGIAAEPEWGNILHVFVIDNAKTLELPENEYYTVVPNKNLGGSGGFTRGITEVCKDPSFTHFLLMDDDIHFEFETLKRTAYLLRALSDEYKYATIGSPMMYLDRPTEQHEFGGYFTGLNYKPRNSHLDMTQAESLLLNEDPPQPNYTGWWYTCMPVQTVAKYSLPLPLFIKADDIEYGMRAIEHLILLSGIAIWHQDFTLKYNPVMDYYLKRNELILSTLRFKIGSFKQSLKFLYSSFIQLALKRYFCAELIIKAYQDFFSGYQFLIEQDMEKLNREIMNYQPQFYDKAELEQRFHVDIAEGLEKVKVKNPKRNIFRKAILTIENFMPSFLFRKKPIVVDANSTRARPLFLKKTSIHYDTNREQGYICEFDSKRRRKIRRQIFGMYFRILFKYRKLKAEYQKHYPETCSLEEWNRKFEI</sequence>
<dbReference type="Gene3D" id="3.90.550.60">
    <property type="match status" value="1"/>
</dbReference>
<dbReference type="SUPFAM" id="SSF53448">
    <property type="entry name" value="Nucleotide-diphospho-sugar transferases"/>
    <property type="match status" value="1"/>
</dbReference>
<evidence type="ECO:0000313" key="3">
    <source>
        <dbReference type="Proteomes" id="UP000291269"/>
    </source>
</evidence>
<dbReference type="InterPro" id="IPR040492">
    <property type="entry name" value="GlfT2_N"/>
</dbReference>
<dbReference type="EMBL" id="SDOZ01000002">
    <property type="protein sequence ID" value="RXZ61232.1"/>
    <property type="molecule type" value="Genomic_DNA"/>
</dbReference>
<dbReference type="AlphaFoldDB" id="A0A4Q2KCJ9"/>
<dbReference type="InterPro" id="IPR029044">
    <property type="entry name" value="Nucleotide-diphossugar_trans"/>
</dbReference>
<organism evidence="2 3">
    <name type="scientific">Candidatus Borkfalkia ceftriaxoniphila</name>
    <dbReference type="NCBI Taxonomy" id="2508949"/>
    <lineage>
        <taxon>Bacteria</taxon>
        <taxon>Bacillati</taxon>
        <taxon>Bacillota</taxon>
        <taxon>Clostridia</taxon>
        <taxon>Christensenellales</taxon>
        <taxon>Christensenellaceae</taxon>
        <taxon>Candidatus Borkfalkia</taxon>
    </lineage>
</organism>
<reference evidence="2 3" key="1">
    <citation type="journal article" date="2019" name="Gut">
        <title>Antibiotics-induced monodominance of a novel gut bacterial order.</title>
        <authorList>
            <person name="Hildebrand F."/>
            <person name="Moitinho-Silva L."/>
            <person name="Blasche S."/>
            <person name="Jahn M.T."/>
            <person name="Gossmann T.I."/>
            <person name="Heuerta-Cepas J."/>
            <person name="Hercog R."/>
            <person name="Luetge M."/>
            <person name="Bahram M."/>
            <person name="Pryszlak A."/>
            <person name="Alves R.J."/>
            <person name="Waszak S.M."/>
            <person name="Zhu A."/>
            <person name="Ye L."/>
            <person name="Costea P.I."/>
            <person name="Aalvink S."/>
            <person name="Belzer C."/>
            <person name="Forslund S.K."/>
            <person name="Sunagawa S."/>
            <person name="Hentschel U."/>
            <person name="Merten C."/>
            <person name="Patil K.R."/>
            <person name="Benes V."/>
            <person name="Bork P."/>
        </authorList>
    </citation>
    <scope>NUCLEOTIDE SEQUENCE [LARGE SCALE GENOMIC DNA]</scope>
    <source>
        <strain evidence="2 3">HDS1380</strain>
    </source>
</reference>
<protein>
    <recommendedName>
        <fullName evidence="1">Galactofuranosyltransferase GlfT2 N-terminal domain-containing protein</fullName>
    </recommendedName>
</protein>